<evidence type="ECO:0000313" key="1">
    <source>
        <dbReference type="EMBL" id="MBL0386462.1"/>
    </source>
</evidence>
<protein>
    <submittedName>
        <fullName evidence="1">Uncharacterized protein</fullName>
    </submittedName>
</protein>
<accession>A0ABS1J846</accession>
<gene>
    <name evidence="1" type="ORF">JJB07_07360</name>
</gene>
<proteinExistence type="predicted"/>
<dbReference type="EMBL" id="JAEQNB010000002">
    <property type="protein sequence ID" value="MBL0386462.1"/>
    <property type="molecule type" value="Genomic_DNA"/>
</dbReference>
<reference evidence="1 2" key="1">
    <citation type="submission" date="2021-01" db="EMBL/GenBank/DDBJ databases">
        <title>Tumebacillus sp. strain ITR2 16S ribosomal RNA gene Genome sequencing and assembly.</title>
        <authorList>
            <person name="Kang M."/>
        </authorList>
    </citation>
    <scope>NUCLEOTIDE SEQUENCE [LARGE SCALE GENOMIC DNA]</scope>
    <source>
        <strain evidence="1 2">ITR2</strain>
    </source>
</reference>
<dbReference type="Proteomes" id="UP000602284">
    <property type="component" value="Unassembled WGS sequence"/>
</dbReference>
<evidence type="ECO:0000313" key="2">
    <source>
        <dbReference type="Proteomes" id="UP000602284"/>
    </source>
</evidence>
<keyword evidence="2" id="KW-1185">Reference proteome</keyword>
<comment type="caution">
    <text evidence="1">The sequence shown here is derived from an EMBL/GenBank/DDBJ whole genome shotgun (WGS) entry which is preliminary data.</text>
</comment>
<sequence length="161" mass="18503">MRVFEKLDEMQRHVTSGDLQALERLMNLDERTREVSLSLYQEQLEKGLKKALQLAKRTFSQAVYFEYDLDNGWDSSFFVCKNYNPPEAEDEDWACPGPGTRDFAGPSLPEFAELYTEFETPTTVSLIAATVLAYIRACRNVQSDDIHLCIAFHDQDPILRV</sequence>
<dbReference type="RefSeq" id="WP_201632999.1">
    <property type="nucleotide sequence ID" value="NZ_JAEQNB010000002.1"/>
</dbReference>
<name>A0ABS1J846_9BACL</name>
<organism evidence="1 2">
    <name type="scientific">Tumebacillus amylolyticus</name>
    <dbReference type="NCBI Taxonomy" id="2801339"/>
    <lineage>
        <taxon>Bacteria</taxon>
        <taxon>Bacillati</taxon>
        <taxon>Bacillota</taxon>
        <taxon>Bacilli</taxon>
        <taxon>Bacillales</taxon>
        <taxon>Alicyclobacillaceae</taxon>
        <taxon>Tumebacillus</taxon>
    </lineage>
</organism>